<dbReference type="Pfam" id="PF00149">
    <property type="entry name" value="Metallophos"/>
    <property type="match status" value="1"/>
</dbReference>
<dbReference type="GO" id="GO:0004112">
    <property type="term" value="F:cyclic-nucleotide phosphodiesterase activity"/>
    <property type="evidence" value="ECO:0007669"/>
    <property type="project" value="InterPro"/>
</dbReference>
<dbReference type="Proteomes" id="UP000294575">
    <property type="component" value="Unassembled WGS sequence"/>
</dbReference>
<keyword evidence="2" id="KW-0378">Hydrolase</keyword>
<proteinExistence type="inferred from homology"/>
<dbReference type="PANTHER" id="PTHR42988:SF2">
    <property type="entry name" value="CYCLIC NUCLEOTIDE PHOSPHODIESTERASE CBUA0032-RELATED"/>
    <property type="match status" value="1"/>
</dbReference>
<reference evidence="6 7" key="1">
    <citation type="submission" date="2019-03" db="EMBL/GenBank/DDBJ databases">
        <title>Genomic Encyclopedia of Type Strains, Phase IV (KMG-IV): sequencing the most valuable type-strain genomes for metagenomic binning, comparative biology and taxonomic classification.</title>
        <authorList>
            <person name="Goeker M."/>
        </authorList>
    </citation>
    <scope>NUCLEOTIDE SEQUENCE [LARGE SCALE GENOMIC DNA]</scope>
    <source>
        <strain evidence="6 7">DSM 28679</strain>
    </source>
</reference>
<dbReference type="RefSeq" id="WP_101495637.1">
    <property type="nucleotide sequence ID" value="NZ_LNJZ01000002.1"/>
</dbReference>
<accession>A0A4R6TZS6</accession>
<dbReference type="EMBL" id="SNYK01000007">
    <property type="protein sequence ID" value="TDQ37505.1"/>
    <property type="molecule type" value="Genomic_DNA"/>
</dbReference>
<organism evidence="6 7">
    <name type="scientific">Thiopseudomonas denitrificans</name>
    <dbReference type="NCBI Taxonomy" id="1501432"/>
    <lineage>
        <taxon>Bacteria</taxon>
        <taxon>Pseudomonadati</taxon>
        <taxon>Pseudomonadota</taxon>
        <taxon>Gammaproteobacteria</taxon>
        <taxon>Pseudomonadales</taxon>
        <taxon>Pseudomonadaceae</taxon>
        <taxon>Thiopseudomonas</taxon>
    </lineage>
</organism>
<dbReference type="SUPFAM" id="SSF56300">
    <property type="entry name" value="Metallo-dependent phosphatases"/>
    <property type="match status" value="1"/>
</dbReference>
<feature type="domain" description="Calcineurin-like phosphoesterase" evidence="5">
    <location>
        <begin position="12"/>
        <end position="200"/>
    </location>
</feature>
<name>A0A4R6TZS6_9GAMM</name>
<dbReference type="InterPro" id="IPR004843">
    <property type="entry name" value="Calcineurin-like_PHP"/>
</dbReference>
<evidence type="ECO:0000313" key="6">
    <source>
        <dbReference type="EMBL" id="TDQ37505.1"/>
    </source>
</evidence>
<dbReference type="InterPro" id="IPR050884">
    <property type="entry name" value="CNP_phosphodiesterase-III"/>
</dbReference>
<dbReference type="Gene3D" id="3.60.21.10">
    <property type="match status" value="1"/>
</dbReference>
<dbReference type="PANTHER" id="PTHR42988">
    <property type="entry name" value="PHOSPHOHYDROLASE"/>
    <property type="match status" value="1"/>
</dbReference>
<keyword evidence="1" id="KW-0479">Metal-binding</keyword>
<sequence>MPACEYKSDCHTLVQITDSHLFASPDESLLGLPTGESLKAVVELVRAEQQNVDLILATGDVSQDASVAAYRRFVELTGPIGAPMRWLPGNHDDARTQLACSAGQDWMQAVTDLPGWRVLFLDSAVPGRVHGYLAPEQLDLLEQALGSAGERHVLVCLHHHPVPTGSTWLDAIGLRNADEFFAVLDRFAGVRAVLWGHIHQEVDRVRKGVRLLASPSTCIQFAPASSDFALDTQLPGYRWLRLYPDGRIETAVSRLQQLDYTIDYSGSGY</sequence>
<dbReference type="NCBIfam" id="NF008359">
    <property type="entry name" value="PRK11148.1"/>
    <property type="match status" value="1"/>
</dbReference>
<evidence type="ECO:0000313" key="7">
    <source>
        <dbReference type="Proteomes" id="UP000294575"/>
    </source>
</evidence>
<evidence type="ECO:0000259" key="5">
    <source>
        <dbReference type="Pfam" id="PF00149"/>
    </source>
</evidence>
<dbReference type="GO" id="GO:0046872">
    <property type="term" value="F:metal ion binding"/>
    <property type="evidence" value="ECO:0007669"/>
    <property type="project" value="UniProtKB-KW"/>
</dbReference>
<evidence type="ECO:0000256" key="3">
    <source>
        <dbReference type="ARBA" id="ARBA00023004"/>
    </source>
</evidence>
<keyword evidence="3" id="KW-0408">Iron</keyword>
<dbReference type="InterPro" id="IPR026575">
    <property type="entry name" value="GpdQ/CpdA-like"/>
</dbReference>
<dbReference type="OrthoDB" id="9784378at2"/>
<gene>
    <name evidence="6" type="ORF">DFQ45_1079</name>
</gene>
<keyword evidence="7" id="KW-1185">Reference proteome</keyword>
<evidence type="ECO:0000256" key="1">
    <source>
        <dbReference type="ARBA" id="ARBA00022723"/>
    </source>
</evidence>
<evidence type="ECO:0000256" key="2">
    <source>
        <dbReference type="ARBA" id="ARBA00022801"/>
    </source>
</evidence>
<comment type="similarity">
    <text evidence="4">Belongs to the cyclic nucleotide phosphodiesterase class-III family.</text>
</comment>
<dbReference type="AlphaFoldDB" id="A0A4R6TZS6"/>
<evidence type="ECO:0000256" key="4">
    <source>
        <dbReference type="ARBA" id="ARBA00025742"/>
    </source>
</evidence>
<dbReference type="CDD" id="cd07402">
    <property type="entry name" value="MPP_GpdQ"/>
    <property type="match status" value="1"/>
</dbReference>
<dbReference type="InterPro" id="IPR029052">
    <property type="entry name" value="Metallo-depent_PP-like"/>
</dbReference>
<comment type="caution">
    <text evidence="6">The sequence shown here is derived from an EMBL/GenBank/DDBJ whole genome shotgun (WGS) entry which is preliminary data.</text>
</comment>
<protein>
    <submittedName>
        <fullName evidence="6">Icc protein</fullName>
    </submittedName>
</protein>